<keyword evidence="1" id="KW-0732">Signal</keyword>
<evidence type="ECO:0000313" key="3">
    <source>
        <dbReference type="Proteomes" id="UP000199450"/>
    </source>
</evidence>
<protein>
    <submittedName>
        <fullName evidence="2">Uncharacterized protein</fullName>
    </submittedName>
</protein>
<dbReference type="STRING" id="295069.SAMN05421856_106208"/>
<name>A0A1H8B277_9FLAO</name>
<dbReference type="AlphaFoldDB" id="A0A1H8B277"/>
<accession>A0A1H8B277</accession>
<keyword evidence="3" id="KW-1185">Reference proteome</keyword>
<feature type="chain" id="PRO_5011445867" evidence="1">
    <location>
        <begin position="19"/>
        <end position="181"/>
    </location>
</feature>
<dbReference type="OrthoDB" id="705292at2"/>
<evidence type="ECO:0000313" key="2">
    <source>
        <dbReference type="EMBL" id="SEM77040.1"/>
    </source>
</evidence>
<dbReference type="RefSeq" id="WP_090000635.1">
    <property type="nucleotide sequence ID" value="NZ_FOBV01000006.1"/>
</dbReference>
<proteinExistence type="predicted"/>
<gene>
    <name evidence="2" type="ORF">SAMN05421856_106208</name>
</gene>
<sequence>MKSILIAGGLLVSFTCFSQVAVGKASVTNTSVSLEFGNSENRGLILPWVKVDPSTNTIPNMVDGMVIFDPSDSKVKVVVAGTWQALSAYDPNAGTPASVDTALQDTKTEVPSAMVRIGNTVNPDLSGILVLSDTNKAMILPKVASPHLNIVNPAPGLVVYDTTAHQVAVFNGQAWSFWGPN</sequence>
<reference evidence="3" key="1">
    <citation type="submission" date="2016-10" db="EMBL/GenBank/DDBJ databases">
        <authorList>
            <person name="Varghese N."/>
            <person name="Submissions S."/>
        </authorList>
    </citation>
    <scope>NUCLEOTIDE SEQUENCE [LARGE SCALE GENOMIC DNA]</scope>
    <source>
        <strain evidence="3">DSM 17453</strain>
    </source>
</reference>
<dbReference type="Proteomes" id="UP000199450">
    <property type="component" value="Unassembled WGS sequence"/>
</dbReference>
<organism evidence="2 3">
    <name type="scientific">Chryseobacterium taichungense</name>
    <dbReference type="NCBI Taxonomy" id="295069"/>
    <lineage>
        <taxon>Bacteria</taxon>
        <taxon>Pseudomonadati</taxon>
        <taxon>Bacteroidota</taxon>
        <taxon>Flavobacteriia</taxon>
        <taxon>Flavobacteriales</taxon>
        <taxon>Weeksellaceae</taxon>
        <taxon>Chryseobacterium group</taxon>
        <taxon>Chryseobacterium</taxon>
    </lineage>
</organism>
<feature type="signal peptide" evidence="1">
    <location>
        <begin position="1"/>
        <end position="18"/>
    </location>
</feature>
<dbReference type="EMBL" id="FOBV01000006">
    <property type="protein sequence ID" value="SEM77040.1"/>
    <property type="molecule type" value="Genomic_DNA"/>
</dbReference>
<evidence type="ECO:0000256" key="1">
    <source>
        <dbReference type="SAM" id="SignalP"/>
    </source>
</evidence>